<name>A0ABT8YJU0_9HYPH</name>
<protein>
    <recommendedName>
        <fullName evidence="3">Sulfotransferase domain-containing protein</fullName>
    </recommendedName>
</protein>
<evidence type="ECO:0000313" key="1">
    <source>
        <dbReference type="EMBL" id="MDO6963608.1"/>
    </source>
</evidence>
<accession>A0ABT8YJU0</accession>
<gene>
    <name evidence="1" type="ORF">Q4481_06545</name>
</gene>
<reference evidence="1" key="1">
    <citation type="journal article" date="2015" name="Int. J. Syst. Evol. Microbiol.">
        <title>Rhizobium alvei sp. nov., isolated from a freshwater river.</title>
        <authorList>
            <person name="Sheu S.Y."/>
            <person name="Huang H.W."/>
            <person name="Young C.C."/>
            <person name="Chen W.M."/>
        </authorList>
    </citation>
    <scope>NUCLEOTIDE SEQUENCE</scope>
    <source>
        <strain evidence="1">TNR-22</strain>
    </source>
</reference>
<evidence type="ECO:0008006" key="3">
    <source>
        <dbReference type="Google" id="ProtNLM"/>
    </source>
</evidence>
<dbReference type="SUPFAM" id="SSF52540">
    <property type="entry name" value="P-loop containing nucleoside triphosphate hydrolases"/>
    <property type="match status" value="1"/>
</dbReference>
<keyword evidence="2" id="KW-1185">Reference proteome</keyword>
<organism evidence="1 2">
    <name type="scientific">Rhizobium alvei</name>
    <dbReference type="NCBI Taxonomy" id="1132659"/>
    <lineage>
        <taxon>Bacteria</taxon>
        <taxon>Pseudomonadati</taxon>
        <taxon>Pseudomonadota</taxon>
        <taxon>Alphaproteobacteria</taxon>
        <taxon>Hyphomicrobiales</taxon>
        <taxon>Rhizobiaceae</taxon>
        <taxon>Rhizobium/Agrobacterium group</taxon>
        <taxon>Rhizobium</taxon>
    </lineage>
</organism>
<evidence type="ECO:0000313" key="2">
    <source>
        <dbReference type="Proteomes" id="UP001174932"/>
    </source>
</evidence>
<dbReference type="InterPro" id="IPR027417">
    <property type="entry name" value="P-loop_NTPase"/>
</dbReference>
<reference evidence="1" key="2">
    <citation type="submission" date="2023-07" db="EMBL/GenBank/DDBJ databases">
        <authorList>
            <person name="Shen H."/>
        </authorList>
    </citation>
    <scope>NUCLEOTIDE SEQUENCE</scope>
    <source>
        <strain evidence="1">TNR-22</strain>
    </source>
</reference>
<dbReference type="Gene3D" id="3.40.50.300">
    <property type="entry name" value="P-loop containing nucleotide triphosphate hydrolases"/>
    <property type="match status" value="1"/>
</dbReference>
<proteinExistence type="predicted"/>
<dbReference type="EMBL" id="JAUOZU010000006">
    <property type="protein sequence ID" value="MDO6963608.1"/>
    <property type="molecule type" value="Genomic_DNA"/>
</dbReference>
<dbReference type="RefSeq" id="WP_304375526.1">
    <property type="nucleotide sequence ID" value="NZ_JAUOZU010000006.1"/>
</dbReference>
<sequence length="245" mass="28097">MPNQFVILAHARTGSYNLVSLLDSTNDVSCYGELFKTKRIELNKFRLNKISFQTTEQRDTEPARFLSELRNLTPRKHFGFKIFPQHLVNVPPLESVLESWKWVLLFRDPLETYASYLRAHSTQVWTHRKGQTIEDSKLKAPVRFTEESLAAFIKTYGGHLAKCREVAATRDSFAISYDQIGEPATMAALLSFIGSQARPEELTSTYRKQFTGSLADGFENWDELQDHIEKYSPFPILPETTVRAS</sequence>
<comment type="caution">
    <text evidence="1">The sequence shown here is derived from an EMBL/GenBank/DDBJ whole genome shotgun (WGS) entry which is preliminary data.</text>
</comment>
<dbReference type="Proteomes" id="UP001174932">
    <property type="component" value="Unassembled WGS sequence"/>
</dbReference>